<dbReference type="Pfam" id="PF00071">
    <property type="entry name" value="Ras"/>
    <property type="match status" value="1"/>
</dbReference>
<dbReference type="CDD" id="cd00154">
    <property type="entry name" value="Rab"/>
    <property type="match status" value="1"/>
</dbReference>
<name>A0AAD9NTU9_RIDPI</name>
<dbReference type="SUPFAM" id="SSF52540">
    <property type="entry name" value="P-loop containing nucleoside triphosphate hydrolases"/>
    <property type="match status" value="1"/>
</dbReference>
<dbReference type="InterPro" id="IPR001806">
    <property type="entry name" value="Small_GTPase"/>
</dbReference>
<organism evidence="3 4">
    <name type="scientific">Ridgeia piscesae</name>
    <name type="common">Tubeworm</name>
    <dbReference type="NCBI Taxonomy" id="27915"/>
    <lineage>
        <taxon>Eukaryota</taxon>
        <taxon>Metazoa</taxon>
        <taxon>Spiralia</taxon>
        <taxon>Lophotrochozoa</taxon>
        <taxon>Annelida</taxon>
        <taxon>Polychaeta</taxon>
        <taxon>Sedentaria</taxon>
        <taxon>Canalipalpata</taxon>
        <taxon>Sabellida</taxon>
        <taxon>Siboglinidae</taxon>
        <taxon>Ridgeia</taxon>
    </lineage>
</organism>
<evidence type="ECO:0000256" key="2">
    <source>
        <dbReference type="ARBA" id="ARBA00023134"/>
    </source>
</evidence>
<dbReference type="PRINTS" id="PR00449">
    <property type="entry name" value="RASTRNSFRMNG"/>
</dbReference>
<dbReference type="Gene3D" id="3.40.50.300">
    <property type="entry name" value="P-loop containing nucleotide triphosphate hydrolases"/>
    <property type="match status" value="1"/>
</dbReference>
<gene>
    <name evidence="3" type="ORF">NP493_441g01024</name>
</gene>
<dbReference type="PANTHER" id="PTHR47977">
    <property type="entry name" value="RAS-RELATED PROTEIN RAB"/>
    <property type="match status" value="1"/>
</dbReference>
<sequence length="207" mass="22924">MATSTPTFKVILCGEYGVGKSSIFRRFIDNTFTLETGPKSTVGLDHAVTEFNASGTQIRVELWDTAGIERFATLSSSYFQSASAAILCYSTTDRQSFNLVSQHILDIIMHSSTARIFLCGNKIDLAVLQGEQITESDVQDFQIQCDTVLSGTYEISCKTGEGVKEMFADIAMVLARNQKYKFDRSLMMPNIQPQENDECQKSGKCCS</sequence>
<evidence type="ECO:0000313" key="3">
    <source>
        <dbReference type="EMBL" id="KAK2180476.1"/>
    </source>
</evidence>
<dbReference type="SMART" id="SM00176">
    <property type="entry name" value="RAN"/>
    <property type="match status" value="1"/>
</dbReference>
<dbReference type="SMART" id="SM00173">
    <property type="entry name" value="RAS"/>
    <property type="match status" value="1"/>
</dbReference>
<proteinExistence type="predicted"/>
<dbReference type="AlphaFoldDB" id="A0AAD9NTU9"/>
<dbReference type="InterPro" id="IPR050227">
    <property type="entry name" value="Rab"/>
</dbReference>
<dbReference type="InterPro" id="IPR027417">
    <property type="entry name" value="P-loop_NTPase"/>
</dbReference>
<dbReference type="SMART" id="SM00175">
    <property type="entry name" value="RAB"/>
    <property type="match status" value="1"/>
</dbReference>
<keyword evidence="2" id="KW-0342">GTP-binding</keyword>
<keyword evidence="4" id="KW-1185">Reference proteome</keyword>
<evidence type="ECO:0000313" key="4">
    <source>
        <dbReference type="Proteomes" id="UP001209878"/>
    </source>
</evidence>
<dbReference type="InterPro" id="IPR005225">
    <property type="entry name" value="Small_GTP-bd"/>
</dbReference>
<dbReference type="PROSITE" id="PS51421">
    <property type="entry name" value="RAS"/>
    <property type="match status" value="1"/>
</dbReference>
<dbReference type="FunFam" id="3.40.50.300:FF:001329">
    <property type="entry name" value="Small GTP-binding protein, putative"/>
    <property type="match status" value="1"/>
</dbReference>
<dbReference type="GO" id="GO:0003924">
    <property type="term" value="F:GTPase activity"/>
    <property type="evidence" value="ECO:0007669"/>
    <property type="project" value="InterPro"/>
</dbReference>
<dbReference type="GO" id="GO:0005525">
    <property type="term" value="F:GTP binding"/>
    <property type="evidence" value="ECO:0007669"/>
    <property type="project" value="UniProtKB-KW"/>
</dbReference>
<evidence type="ECO:0000256" key="1">
    <source>
        <dbReference type="ARBA" id="ARBA00022741"/>
    </source>
</evidence>
<dbReference type="PROSITE" id="PS51419">
    <property type="entry name" value="RAB"/>
    <property type="match status" value="1"/>
</dbReference>
<dbReference type="EMBL" id="JAODUO010000441">
    <property type="protein sequence ID" value="KAK2180476.1"/>
    <property type="molecule type" value="Genomic_DNA"/>
</dbReference>
<dbReference type="NCBIfam" id="TIGR00231">
    <property type="entry name" value="small_GTP"/>
    <property type="match status" value="1"/>
</dbReference>
<reference evidence="3" key="1">
    <citation type="journal article" date="2023" name="Mol. Biol. Evol.">
        <title>Third-Generation Sequencing Reveals the Adaptive Role of the Epigenome in Three Deep-Sea Polychaetes.</title>
        <authorList>
            <person name="Perez M."/>
            <person name="Aroh O."/>
            <person name="Sun Y."/>
            <person name="Lan Y."/>
            <person name="Juniper S.K."/>
            <person name="Young C.R."/>
            <person name="Angers B."/>
            <person name="Qian P.Y."/>
        </authorList>
    </citation>
    <scope>NUCLEOTIDE SEQUENCE</scope>
    <source>
        <strain evidence="3">R07B-5</strain>
    </source>
</reference>
<accession>A0AAD9NTU9</accession>
<dbReference type="Proteomes" id="UP001209878">
    <property type="component" value="Unassembled WGS sequence"/>
</dbReference>
<dbReference type="SMART" id="SM00174">
    <property type="entry name" value="RHO"/>
    <property type="match status" value="1"/>
</dbReference>
<protein>
    <submittedName>
        <fullName evidence="3">Uncharacterized protein</fullName>
    </submittedName>
</protein>
<comment type="caution">
    <text evidence="3">The sequence shown here is derived from an EMBL/GenBank/DDBJ whole genome shotgun (WGS) entry which is preliminary data.</text>
</comment>
<keyword evidence="1" id="KW-0547">Nucleotide-binding</keyword>